<dbReference type="PROSITE" id="PS51257">
    <property type="entry name" value="PROKAR_LIPOPROTEIN"/>
    <property type="match status" value="1"/>
</dbReference>
<organism evidence="1 2">
    <name type="scientific">Pseudomonas fluorescens</name>
    <dbReference type="NCBI Taxonomy" id="294"/>
    <lineage>
        <taxon>Bacteria</taxon>
        <taxon>Pseudomonadati</taxon>
        <taxon>Pseudomonadota</taxon>
        <taxon>Gammaproteobacteria</taxon>
        <taxon>Pseudomonadales</taxon>
        <taxon>Pseudomonadaceae</taxon>
        <taxon>Pseudomonas</taxon>
    </lineage>
</organism>
<evidence type="ECO:0000313" key="2">
    <source>
        <dbReference type="Proteomes" id="UP000248640"/>
    </source>
</evidence>
<dbReference type="Proteomes" id="UP000248640">
    <property type="component" value="Chromosome 1"/>
</dbReference>
<dbReference type="RefSeq" id="WP_053258227.1">
    <property type="nucleotide sequence ID" value="NZ_CBCRXZ010000007.1"/>
</dbReference>
<keyword evidence="1" id="KW-0238">DNA-binding</keyword>
<reference evidence="1 2" key="1">
    <citation type="submission" date="2018-06" db="EMBL/GenBank/DDBJ databases">
        <authorList>
            <consortium name="Pathogen Informatics"/>
            <person name="Doyle S."/>
        </authorList>
    </citation>
    <scope>NUCLEOTIDE SEQUENCE [LARGE SCALE GENOMIC DNA]</scope>
    <source>
        <strain evidence="1 2">NCTC10038</strain>
    </source>
</reference>
<sequence length="123" mass="13287">MRYFLALAGMALTLALISGCDLSQRITALRTFGAHPVVDRSSSMDSTQQDMLNIQAPTKITAIRGGTAQCFDYVLARDGKKADYFVSFTSQGWANAWGYSTCSAALADGSLASNARINRIPQR</sequence>
<protein>
    <submittedName>
        <fullName evidence="1">DNA-binding transcriptional activator OsmE</fullName>
    </submittedName>
</protein>
<dbReference type="AlphaFoldDB" id="A0A3M3XEQ4"/>
<dbReference type="GO" id="GO:0003677">
    <property type="term" value="F:DNA binding"/>
    <property type="evidence" value="ECO:0007669"/>
    <property type="project" value="UniProtKB-KW"/>
</dbReference>
<dbReference type="Gene3D" id="3.30.1450.10">
    <property type="match status" value="1"/>
</dbReference>
<gene>
    <name evidence="1" type="ORF">NCTC10038_05403</name>
</gene>
<accession>A0A3M3XEQ4</accession>
<proteinExistence type="predicted"/>
<evidence type="ECO:0000313" key="1">
    <source>
        <dbReference type="EMBL" id="SQF94604.1"/>
    </source>
</evidence>
<dbReference type="InterPro" id="IPR037873">
    <property type="entry name" value="BamE-like"/>
</dbReference>
<name>A0A3M3XEQ4_PSEFL</name>
<dbReference type="EMBL" id="LS483372">
    <property type="protein sequence ID" value="SQF94604.1"/>
    <property type="molecule type" value="Genomic_DNA"/>
</dbReference>
<dbReference type="GeneID" id="61635318"/>